<evidence type="ECO:0008006" key="3">
    <source>
        <dbReference type="Google" id="ProtNLM"/>
    </source>
</evidence>
<protein>
    <recommendedName>
        <fullName evidence="3">Dihydroneopterin aldolase</fullName>
    </recommendedName>
</protein>
<dbReference type="SUPFAM" id="SSF55620">
    <property type="entry name" value="Tetrahydrobiopterin biosynthesis enzymes-like"/>
    <property type="match status" value="1"/>
</dbReference>
<evidence type="ECO:0000313" key="1">
    <source>
        <dbReference type="EMBL" id="AWK89311.1"/>
    </source>
</evidence>
<reference evidence="2" key="1">
    <citation type="submission" date="2018-05" db="EMBL/GenBank/DDBJ databases">
        <title>Azospirillum thermophila sp. nov., a novel isolated from hot spring.</title>
        <authorList>
            <person name="Zhao Z."/>
        </authorList>
    </citation>
    <scope>NUCLEOTIDE SEQUENCE [LARGE SCALE GENOMIC DNA]</scope>
    <source>
        <strain evidence="2">CFH 70021</strain>
        <plasmid evidence="2">unnamed1</plasmid>
    </source>
</reference>
<keyword evidence="2" id="KW-1185">Reference proteome</keyword>
<accession>A0A2S2CXU8</accession>
<name>A0A2S2CXU8_9PROT</name>
<evidence type="ECO:0000313" key="2">
    <source>
        <dbReference type="Proteomes" id="UP000245629"/>
    </source>
</evidence>
<dbReference type="KEGG" id="azz:DEW08_24840"/>
<dbReference type="Proteomes" id="UP000245629">
    <property type="component" value="Plasmid unnamed1"/>
</dbReference>
<dbReference type="AlphaFoldDB" id="A0A2S2CXU8"/>
<gene>
    <name evidence="1" type="ORF">DEW08_24840</name>
</gene>
<dbReference type="InterPro" id="IPR043133">
    <property type="entry name" value="GTP-CH-I_C/QueF"/>
</dbReference>
<sequence length="116" mass="12340">MLLRGFAATVAMDGWPGRPEVRINLRLTVAHPGPGFPDDIAAVMSYEDIVEDLRRVCARESLPSPDHLAERTAGLCLAHPEVLTAEVEVELPAIGAQGDQGTAVGAAVTRVQRSKS</sequence>
<dbReference type="EMBL" id="CP029356">
    <property type="protein sequence ID" value="AWK89311.1"/>
    <property type="molecule type" value="Genomic_DNA"/>
</dbReference>
<organism evidence="1 2">
    <name type="scientific">Azospirillum thermophilum</name>
    <dbReference type="NCBI Taxonomy" id="2202148"/>
    <lineage>
        <taxon>Bacteria</taxon>
        <taxon>Pseudomonadati</taxon>
        <taxon>Pseudomonadota</taxon>
        <taxon>Alphaproteobacteria</taxon>
        <taxon>Rhodospirillales</taxon>
        <taxon>Azospirillaceae</taxon>
        <taxon>Azospirillum</taxon>
    </lineage>
</organism>
<dbReference type="Gene3D" id="3.30.1130.10">
    <property type="match status" value="1"/>
</dbReference>
<proteinExistence type="predicted"/>
<geneLocation type="plasmid" evidence="1 2">
    <name>unnamed1</name>
</geneLocation>
<dbReference type="OrthoDB" id="7305172at2"/>
<keyword evidence="1" id="KW-0614">Plasmid</keyword>